<feature type="region of interest" description="Disordered" evidence="1">
    <location>
        <begin position="1"/>
        <end position="24"/>
    </location>
</feature>
<dbReference type="InterPro" id="IPR043876">
    <property type="entry name" value="DUF5856"/>
</dbReference>
<proteinExistence type="predicted"/>
<dbReference type="Pfam" id="PF19174">
    <property type="entry name" value="DUF5856"/>
    <property type="match status" value="1"/>
</dbReference>
<dbReference type="AlphaFoldDB" id="A0A6C0EIA0"/>
<dbReference type="EMBL" id="MN738855">
    <property type="protein sequence ID" value="QHT28361.1"/>
    <property type="molecule type" value="Genomic_DNA"/>
</dbReference>
<name>A0A6C0EIA0_9ZZZZ</name>
<evidence type="ECO:0000256" key="1">
    <source>
        <dbReference type="SAM" id="MobiDB-lite"/>
    </source>
</evidence>
<reference evidence="2" key="1">
    <citation type="journal article" date="2020" name="Nature">
        <title>Giant virus diversity and host interactions through global metagenomics.</title>
        <authorList>
            <person name="Schulz F."/>
            <person name="Roux S."/>
            <person name="Paez-Espino D."/>
            <person name="Jungbluth S."/>
            <person name="Walsh D.A."/>
            <person name="Denef V.J."/>
            <person name="McMahon K.D."/>
            <person name="Konstantinidis K.T."/>
            <person name="Eloe-Fadrosh E.A."/>
            <person name="Kyrpides N.C."/>
            <person name="Woyke T."/>
        </authorList>
    </citation>
    <scope>NUCLEOTIDE SEQUENCE</scope>
    <source>
        <strain evidence="2">GVMAG-M-3300001348-25</strain>
    </source>
</reference>
<evidence type="ECO:0000313" key="2">
    <source>
        <dbReference type="EMBL" id="QHT28361.1"/>
    </source>
</evidence>
<sequence>MVKNTRKNNKSANSKTTRKTNPQKRNFKKEIVTMFLKMLNTIKLYHWRTYSYATHEATDDLYADLNKYVDEFVEVMMGKMDNRNQILNIHLVKMNVPNNNNDFKKEIEYYKKFLIELDPHLKSKGNSDLLNIRDEILASLNKILYLMTLK</sequence>
<protein>
    <submittedName>
        <fullName evidence="2">Uncharacterized protein</fullName>
    </submittedName>
</protein>
<accession>A0A6C0EIA0</accession>
<organism evidence="2">
    <name type="scientific">viral metagenome</name>
    <dbReference type="NCBI Taxonomy" id="1070528"/>
    <lineage>
        <taxon>unclassified sequences</taxon>
        <taxon>metagenomes</taxon>
        <taxon>organismal metagenomes</taxon>
    </lineage>
</organism>